<organism evidence="1 2">
    <name type="scientific">Rattus norvegicus</name>
    <name type="common">Rat</name>
    <dbReference type="NCBI Taxonomy" id="10116"/>
    <lineage>
        <taxon>Eukaryota</taxon>
        <taxon>Metazoa</taxon>
        <taxon>Chordata</taxon>
        <taxon>Craniata</taxon>
        <taxon>Vertebrata</taxon>
        <taxon>Euteleostomi</taxon>
        <taxon>Mammalia</taxon>
        <taxon>Eutheria</taxon>
        <taxon>Euarchontoglires</taxon>
        <taxon>Glires</taxon>
        <taxon>Rodentia</taxon>
        <taxon>Myomorpha</taxon>
        <taxon>Muroidea</taxon>
        <taxon>Muridae</taxon>
        <taxon>Murinae</taxon>
        <taxon>Rattus</taxon>
    </lineage>
</organism>
<protein>
    <submittedName>
        <fullName evidence="1">Mitochondrial methionyl-tRNA formyltransferase, isoform CRA_b</fullName>
    </submittedName>
</protein>
<reference evidence="2" key="1">
    <citation type="submission" date="2005-09" db="EMBL/GenBank/DDBJ databases">
        <authorList>
            <person name="Mural R.J."/>
            <person name="Li P.W."/>
            <person name="Adams M.D."/>
            <person name="Amanatides P.G."/>
            <person name="Baden-Tillson H."/>
            <person name="Barnstead M."/>
            <person name="Chin S.H."/>
            <person name="Dew I."/>
            <person name="Evans C.A."/>
            <person name="Ferriera S."/>
            <person name="Flanigan M."/>
            <person name="Fosler C."/>
            <person name="Glodek A."/>
            <person name="Gu Z."/>
            <person name="Holt R.A."/>
            <person name="Jennings D."/>
            <person name="Kraft C.L."/>
            <person name="Lu F."/>
            <person name="Nguyen T."/>
            <person name="Nusskern D.R."/>
            <person name="Pfannkoch C.M."/>
            <person name="Sitter C."/>
            <person name="Sutton G.G."/>
            <person name="Venter J.C."/>
            <person name="Wang Z."/>
            <person name="Woodage T."/>
            <person name="Zheng X.H."/>
            <person name="Zhong F."/>
        </authorList>
    </citation>
    <scope>NUCLEOTIDE SEQUENCE [LARGE SCALE GENOMIC DNA]</scope>
    <source>
        <strain>BN</strain>
        <strain evidence="2">Sprague-Dawley</strain>
    </source>
</reference>
<name>A6J5F5_RAT</name>
<gene>
    <name evidence="1 3" type="primary">Mtfmt</name>
    <name evidence="1" type="ORF">rCG_58030</name>
</gene>
<dbReference type="GO" id="GO:0016740">
    <property type="term" value="F:transferase activity"/>
    <property type="evidence" value="ECO:0007669"/>
    <property type="project" value="UniProtKB-KW"/>
</dbReference>
<accession>A6J5F5</accession>
<keyword evidence="1" id="KW-0808">Transferase</keyword>
<dbReference type="RGD" id="1309462">
    <property type="gene designation" value="Mtfmt"/>
</dbReference>
<dbReference type="AlphaFoldDB" id="A6J5F5"/>
<evidence type="ECO:0000313" key="2">
    <source>
        <dbReference type="Proteomes" id="UP000234681"/>
    </source>
</evidence>
<dbReference type="EMBL" id="CH473975">
    <property type="protein sequence ID" value="EDL95828.1"/>
    <property type="molecule type" value="Genomic_DNA"/>
</dbReference>
<sequence>MHKKTLTATDFYNGYLHAWYQKNSHAYPSQCKFQTLRLPTKTQQKTKLLLCSALSS</sequence>
<proteinExistence type="predicted"/>
<evidence type="ECO:0000313" key="3">
    <source>
        <dbReference type="RGD" id="1309462"/>
    </source>
</evidence>
<dbReference type="Proteomes" id="UP000234681">
    <property type="component" value="Chromosome 8"/>
</dbReference>
<evidence type="ECO:0000313" key="1">
    <source>
        <dbReference type="EMBL" id="EDL95828.1"/>
    </source>
</evidence>